<feature type="domain" description="DUF2134" evidence="2">
    <location>
        <begin position="68"/>
        <end position="139"/>
    </location>
</feature>
<dbReference type="OrthoDB" id="5720484at2"/>
<organism evidence="4 5">
    <name type="scientific">Pseudomonas putida</name>
    <name type="common">Arthrobacter siderocapsulatus</name>
    <dbReference type="NCBI Taxonomy" id="303"/>
    <lineage>
        <taxon>Bacteria</taxon>
        <taxon>Pseudomonadati</taxon>
        <taxon>Pseudomonadota</taxon>
        <taxon>Gammaproteobacteria</taxon>
        <taxon>Pseudomonadales</taxon>
        <taxon>Pseudomonadaceae</taxon>
        <taxon>Pseudomonas</taxon>
    </lineage>
</organism>
<dbReference type="EMBL" id="CP029693">
    <property type="protein sequence ID" value="AWY42593.1"/>
    <property type="molecule type" value="Genomic_DNA"/>
</dbReference>
<evidence type="ECO:0000313" key="5">
    <source>
        <dbReference type="Proteomes" id="UP000250299"/>
    </source>
</evidence>
<keyword evidence="1" id="KW-0812">Transmembrane</keyword>
<keyword evidence="1" id="KW-0472">Membrane</keyword>
<dbReference type="InterPro" id="IPR018705">
    <property type="entry name" value="DUF2134_membrane"/>
</dbReference>
<sequence length="663" mass="67957">MSPRTQFRGPTRQRGAIGLMAAGTLVLALGFTLLAVDSGRLYMEKRSLQRIADVAALEAVSRNGDCQSPNFSAAGYALESATRNGYKAADGMTLNTACGSLQTGANNLRAFVVDASKTEAIRVVVTHTVATSIAAGIQALLSPGPASLTTQLSATAVSAPAILPPLASLTIGSTALVVDASKSATLNLLLGQMLGGSLNLSIAGWQGLVDTQINLLGYLNQLALDVHVTAGDYNQLLSKNIALSQLLDTAITVLQAGGPTASVAVSGLTGLKAAAGSTSIVLGQLLQLQTGTASSGLNTNLQVFQLVEAFVQLANTKNAAIANIPLNIPGLANGVVKVKVIEPPQLSAIGNPALINGQLNDPNRIFVRTAQVRTVLSLNLPPLATISGLLNALTSNTLVGGLTDTLNNVLHLNIAGALNSVFCTIGGTCQRTDLKILPTSSIDVVLEVASADSHVTAYSCASDATKTLTTQTNTSLVKLKVGKIDTANAFSSSADVTVQPLALIDVGVITCTIPFLGLGSPTCDPATRKPFYGGGLGVKIDTSIASTQSSHVYNQPPEIKKPPLYYSLGTQGIVNSLKTTLSGVQVQAYKPTGSSLLGDLLVVTGGTLNEVNSTLGNTLQLLVSPLVDPILDGLLANLGITLNKVDVGANLSCKPPGRPTLAI</sequence>
<gene>
    <name evidence="4" type="ORF">DKY63_22840</name>
</gene>
<dbReference type="AlphaFoldDB" id="A0A2Z4RNE2"/>
<feature type="transmembrane region" description="Helical" evidence="1">
    <location>
        <begin position="15"/>
        <end position="36"/>
    </location>
</feature>
<accession>A0A2Z4RNE2</accession>
<keyword evidence="1" id="KW-1133">Transmembrane helix</keyword>
<reference evidence="4 5" key="1">
    <citation type="submission" date="2018-05" db="EMBL/GenBank/DDBJ databases">
        <title>Whole genome sequence of Pseudomonas putida JBC17.</title>
        <authorList>
            <person name="Lee Y.H."/>
            <person name="David K."/>
        </authorList>
    </citation>
    <scope>NUCLEOTIDE SEQUENCE [LARGE SCALE GENOMIC DNA]</scope>
    <source>
        <strain evidence="4 5">JBC17</strain>
    </source>
</reference>
<dbReference type="RefSeq" id="WP_110966171.1">
    <property type="nucleotide sequence ID" value="NZ_CP029693.1"/>
</dbReference>
<dbReference type="Proteomes" id="UP000250299">
    <property type="component" value="Chromosome"/>
</dbReference>
<feature type="domain" description="Putative Flp pilus-assembly TadG-like N-terminal" evidence="3">
    <location>
        <begin position="15"/>
        <end position="61"/>
    </location>
</feature>
<evidence type="ECO:0000256" key="1">
    <source>
        <dbReference type="SAM" id="Phobius"/>
    </source>
</evidence>
<name>A0A2Z4RNE2_PSEPU</name>
<evidence type="ECO:0000313" key="4">
    <source>
        <dbReference type="EMBL" id="AWY42593.1"/>
    </source>
</evidence>
<dbReference type="Pfam" id="PF13400">
    <property type="entry name" value="Tad"/>
    <property type="match status" value="1"/>
</dbReference>
<protein>
    <recommendedName>
        <fullName evidence="6">Flp pilus-assembly TadG-like N-terminal domain-containing protein</fullName>
    </recommendedName>
</protein>
<dbReference type="InterPro" id="IPR028087">
    <property type="entry name" value="Tad_N"/>
</dbReference>
<evidence type="ECO:0000259" key="3">
    <source>
        <dbReference type="Pfam" id="PF13400"/>
    </source>
</evidence>
<evidence type="ECO:0000259" key="2">
    <source>
        <dbReference type="Pfam" id="PF09977"/>
    </source>
</evidence>
<proteinExistence type="predicted"/>
<dbReference type="Pfam" id="PF09977">
    <property type="entry name" value="Tad_C"/>
    <property type="match status" value="1"/>
</dbReference>
<evidence type="ECO:0008006" key="6">
    <source>
        <dbReference type="Google" id="ProtNLM"/>
    </source>
</evidence>